<dbReference type="RefSeq" id="WP_110506207.1">
    <property type="nucleotide sequence ID" value="NZ_FNEJ01000008.1"/>
</dbReference>
<dbReference type="InterPro" id="IPR001343">
    <property type="entry name" value="Hemolysn_Ca-bd"/>
</dbReference>
<evidence type="ECO:0000313" key="7">
    <source>
        <dbReference type="Proteomes" id="UP000199093"/>
    </source>
</evidence>
<dbReference type="InterPro" id="IPR011049">
    <property type="entry name" value="Serralysin-like_metalloprot_C"/>
</dbReference>
<feature type="domain" description="Peptidase M10 serralysin C-terminal" evidence="5">
    <location>
        <begin position="252"/>
        <end position="348"/>
    </location>
</feature>
<evidence type="ECO:0000256" key="1">
    <source>
        <dbReference type="ARBA" id="ARBA00001913"/>
    </source>
</evidence>
<dbReference type="EMBL" id="FNEJ01000008">
    <property type="protein sequence ID" value="SDI70041.1"/>
    <property type="molecule type" value="Genomic_DNA"/>
</dbReference>
<dbReference type="GO" id="GO:0005615">
    <property type="term" value="C:extracellular space"/>
    <property type="evidence" value="ECO:0007669"/>
    <property type="project" value="InterPro"/>
</dbReference>
<dbReference type="Pfam" id="PF00353">
    <property type="entry name" value="HemolysinCabind"/>
    <property type="match status" value="2"/>
</dbReference>
<proteinExistence type="predicted"/>
<sequence length="374" mass="39265">MITVTLRLPDLPSDSYYEWQGTSGDDAITGFSGQTNWLFGNDGEDFLSSGRGEERDLLFGGNGSDTLKGGLGGDRLDGGLGSDLMMGGREDDVYYVDDSGDVVVERAAWLPVLGGDVVFSSVDFDFSGLAIERLALTGSAIFGTGNRFSNLIVGGDADNILDGGHGIDTLRGGDGDDTYILRHAQDTATEPGISPNLKFLEATLHGHDTVLAHNSYRLMLGIEDIFLQEVVGKTGELVGGLTAFGNNLDNLVVGNSTDNNISGRTGNDTLTGGGGADDFIFADELGARHADVITDFTPGEDRIVISGARVDMDSGAPDADAFHLGAEATTANHRLLFDGTTLRYDADGTGASAALDIAYLENAPLLTADDFFIT</sequence>
<evidence type="ECO:0000259" key="5">
    <source>
        <dbReference type="Pfam" id="PF08548"/>
    </source>
</evidence>
<keyword evidence="7" id="KW-1185">Reference proteome</keyword>
<dbReference type="STRING" id="555512.SAMN04487993_1008198"/>
<name>A0A1G8MPY5_9RHOB</name>
<dbReference type="GO" id="GO:0005509">
    <property type="term" value="F:calcium ion binding"/>
    <property type="evidence" value="ECO:0007669"/>
    <property type="project" value="InterPro"/>
</dbReference>
<comment type="cofactor">
    <cofactor evidence="1">
        <name>Ca(2+)</name>
        <dbReference type="ChEBI" id="CHEBI:29108"/>
    </cofactor>
</comment>
<gene>
    <name evidence="6" type="ORF">SAMN04487993_1008198</name>
</gene>
<comment type="subcellular location">
    <subcellularLocation>
        <location evidence="2">Secreted</location>
    </subcellularLocation>
</comment>
<dbReference type="AlphaFoldDB" id="A0A1G8MPY5"/>
<dbReference type="SUPFAM" id="SSF51120">
    <property type="entry name" value="beta-Roll"/>
    <property type="match status" value="2"/>
</dbReference>
<dbReference type="OrthoDB" id="7762442at2"/>
<dbReference type="PROSITE" id="PS00330">
    <property type="entry name" value="HEMOLYSIN_CALCIUM"/>
    <property type="match status" value="1"/>
</dbReference>
<accession>A0A1G8MPY5</accession>
<dbReference type="Gene3D" id="2.150.10.10">
    <property type="entry name" value="Serralysin-like metalloprotease, C-terminal"/>
    <property type="match status" value="3"/>
</dbReference>
<evidence type="ECO:0000256" key="3">
    <source>
        <dbReference type="ARBA" id="ARBA00022525"/>
    </source>
</evidence>
<evidence type="ECO:0000313" key="6">
    <source>
        <dbReference type="EMBL" id="SDI70041.1"/>
    </source>
</evidence>
<dbReference type="PRINTS" id="PR00313">
    <property type="entry name" value="CABNDNGRPT"/>
</dbReference>
<dbReference type="Pfam" id="PF08548">
    <property type="entry name" value="Peptidase_M10_C"/>
    <property type="match status" value="1"/>
</dbReference>
<evidence type="ECO:0000256" key="2">
    <source>
        <dbReference type="ARBA" id="ARBA00004613"/>
    </source>
</evidence>
<keyword evidence="4" id="KW-0677">Repeat</keyword>
<keyword evidence="3" id="KW-0964">Secreted</keyword>
<dbReference type="InterPro" id="IPR013858">
    <property type="entry name" value="Peptidase_M10B_C"/>
</dbReference>
<organism evidence="6 7">
    <name type="scientific">Salipiger marinus</name>
    <dbReference type="NCBI Taxonomy" id="555512"/>
    <lineage>
        <taxon>Bacteria</taxon>
        <taxon>Pseudomonadati</taxon>
        <taxon>Pseudomonadota</taxon>
        <taxon>Alphaproteobacteria</taxon>
        <taxon>Rhodobacterales</taxon>
        <taxon>Roseobacteraceae</taxon>
        <taxon>Salipiger</taxon>
    </lineage>
</organism>
<protein>
    <submittedName>
        <fullName evidence="6">Hemolysin-type calcium-binding repeat-containing protein</fullName>
    </submittedName>
</protein>
<evidence type="ECO:0000256" key="4">
    <source>
        <dbReference type="ARBA" id="ARBA00022737"/>
    </source>
</evidence>
<dbReference type="Proteomes" id="UP000199093">
    <property type="component" value="Unassembled WGS sequence"/>
</dbReference>
<dbReference type="InterPro" id="IPR018511">
    <property type="entry name" value="Hemolysin-typ_Ca-bd_CS"/>
</dbReference>
<reference evidence="7" key="1">
    <citation type="submission" date="2016-10" db="EMBL/GenBank/DDBJ databases">
        <authorList>
            <person name="Varghese N."/>
            <person name="Submissions S."/>
        </authorList>
    </citation>
    <scope>NUCLEOTIDE SEQUENCE [LARGE SCALE GENOMIC DNA]</scope>
    <source>
        <strain evidence="7">DSM 26424</strain>
    </source>
</reference>